<evidence type="ECO:0000313" key="2">
    <source>
        <dbReference type="Proteomes" id="UP000805704"/>
    </source>
</evidence>
<organism evidence="1 2">
    <name type="scientific">Nibea albiflora</name>
    <name type="common">Yellow drum</name>
    <name type="synonym">Corvina albiflora</name>
    <dbReference type="NCBI Taxonomy" id="240163"/>
    <lineage>
        <taxon>Eukaryota</taxon>
        <taxon>Metazoa</taxon>
        <taxon>Chordata</taxon>
        <taxon>Craniata</taxon>
        <taxon>Vertebrata</taxon>
        <taxon>Euteleostomi</taxon>
        <taxon>Actinopterygii</taxon>
        <taxon>Neopterygii</taxon>
        <taxon>Teleostei</taxon>
        <taxon>Neoteleostei</taxon>
        <taxon>Acanthomorphata</taxon>
        <taxon>Eupercaria</taxon>
        <taxon>Sciaenidae</taxon>
        <taxon>Nibea</taxon>
    </lineage>
</organism>
<dbReference type="EMBL" id="CM024791">
    <property type="protein sequence ID" value="KAG8003798.1"/>
    <property type="molecule type" value="Genomic_DNA"/>
</dbReference>
<keyword evidence="2" id="KW-1185">Reference proteome</keyword>
<evidence type="ECO:0000313" key="1">
    <source>
        <dbReference type="EMBL" id="KAG8003798.1"/>
    </source>
</evidence>
<proteinExistence type="predicted"/>
<sequence>SLTMATFDIEAFVSDPSLIVFDKCKKSDLRVVAEYYGVPVSNTLVKAELKVVLLDELVSRGFFSLPVSGDAQAGAAASPGEGRPAGEAEQPVTPVVTEVKTSGRPVTIPHFVPFSVESTPGSKVDARLKVRLARLQLEKEERESEREFQFRRELELKRLEPSQLKSSGATGEHNSG</sequence>
<name>A0ACB7EPR8_NIBAL</name>
<feature type="non-terminal residue" evidence="1">
    <location>
        <position position="1"/>
    </location>
</feature>
<protein>
    <submittedName>
        <fullName evidence="1">Uncharacterized protein</fullName>
    </submittedName>
</protein>
<comment type="caution">
    <text evidence="1">The sequence shown here is derived from an EMBL/GenBank/DDBJ whole genome shotgun (WGS) entry which is preliminary data.</text>
</comment>
<accession>A0ACB7EPR8</accession>
<dbReference type="Proteomes" id="UP000805704">
    <property type="component" value="Chromosome 3"/>
</dbReference>
<reference evidence="1" key="1">
    <citation type="submission" date="2020-04" db="EMBL/GenBank/DDBJ databases">
        <title>A chromosome-scale assembly and high-density genetic map of the yellow drum (Nibea albiflora) genome.</title>
        <authorList>
            <person name="Xu D."/>
            <person name="Zhang W."/>
            <person name="Chen R."/>
            <person name="Tan P."/>
            <person name="Wang L."/>
            <person name="Song H."/>
            <person name="Tian L."/>
            <person name="Zhu Q."/>
            <person name="Wang B."/>
        </authorList>
    </citation>
    <scope>NUCLEOTIDE SEQUENCE</scope>
    <source>
        <strain evidence="1">ZJHYS-2018</strain>
    </source>
</reference>
<gene>
    <name evidence="1" type="ORF">GBF38_007778</name>
</gene>